<organism evidence="2 3">
    <name type="scientific">Aquisphaera giovannonii</name>
    <dbReference type="NCBI Taxonomy" id="406548"/>
    <lineage>
        <taxon>Bacteria</taxon>
        <taxon>Pseudomonadati</taxon>
        <taxon>Planctomycetota</taxon>
        <taxon>Planctomycetia</taxon>
        <taxon>Isosphaerales</taxon>
        <taxon>Isosphaeraceae</taxon>
        <taxon>Aquisphaera</taxon>
    </lineage>
</organism>
<feature type="transmembrane region" description="Helical" evidence="1">
    <location>
        <begin position="89"/>
        <end position="111"/>
    </location>
</feature>
<reference evidence="2 3" key="1">
    <citation type="submission" date="2019-08" db="EMBL/GenBank/DDBJ databases">
        <title>Deep-cultivation of Planctomycetes and their phenomic and genomic characterization uncovers novel biology.</title>
        <authorList>
            <person name="Wiegand S."/>
            <person name="Jogler M."/>
            <person name="Boedeker C."/>
            <person name="Pinto D."/>
            <person name="Vollmers J."/>
            <person name="Rivas-Marin E."/>
            <person name="Kohn T."/>
            <person name="Peeters S.H."/>
            <person name="Heuer A."/>
            <person name="Rast P."/>
            <person name="Oberbeckmann S."/>
            <person name="Bunk B."/>
            <person name="Jeske O."/>
            <person name="Meyerdierks A."/>
            <person name="Storesund J.E."/>
            <person name="Kallscheuer N."/>
            <person name="Luecker S."/>
            <person name="Lage O.M."/>
            <person name="Pohl T."/>
            <person name="Merkel B.J."/>
            <person name="Hornburger P."/>
            <person name="Mueller R.-W."/>
            <person name="Bruemmer F."/>
            <person name="Labrenz M."/>
            <person name="Spormann A.M."/>
            <person name="Op den Camp H."/>
            <person name="Overmann J."/>
            <person name="Amann R."/>
            <person name="Jetten M.S.M."/>
            <person name="Mascher T."/>
            <person name="Medema M.H."/>
            <person name="Devos D.P."/>
            <person name="Kaster A.-K."/>
            <person name="Ovreas L."/>
            <person name="Rohde M."/>
            <person name="Galperin M.Y."/>
            <person name="Jogler C."/>
        </authorList>
    </citation>
    <scope>NUCLEOTIDE SEQUENCE [LARGE SCALE GENOMIC DNA]</scope>
    <source>
        <strain evidence="2 3">OJF2</strain>
    </source>
</reference>
<feature type="transmembrane region" description="Helical" evidence="1">
    <location>
        <begin position="153"/>
        <end position="171"/>
    </location>
</feature>
<dbReference type="InterPro" id="IPR010380">
    <property type="entry name" value="DUF975"/>
</dbReference>
<dbReference type="OrthoDB" id="286410at2"/>
<dbReference type="Proteomes" id="UP000324233">
    <property type="component" value="Chromosome"/>
</dbReference>
<evidence type="ECO:0000313" key="3">
    <source>
        <dbReference type="Proteomes" id="UP000324233"/>
    </source>
</evidence>
<feature type="transmembrane region" description="Helical" evidence="1">
    <location>
        <begin position="131"/>
        <end position="147"/>
    </location>
</feature>
<feature type="transmembrane region" description="Helical" evidence="1">
    <location>
        <begin position="45"/>
        <end position="69"/>
    </location>
</feature>
<sequence length="254" mass="26841">MKPAATTSTFDGEAASWEPAAGTWPAVRLGVVREAWRLYRRDAKAWSLTMLVAFACAALGEWMSAGAFGVARHGMFGGLHTIGSPGVRLLSAILGTAIGGFLAAGMIRMALAQIDGRSPRVEDLFRVPENWVDVVLASLLLGAVLFIGTSLFVIPGLIAAGLLMFTYPLILEARMPATGAMIQSYATLKGQWLLATIVHLCIAFVAGLGVILFGVGLLITGPLYALSIAVLYREVFGPAYAATPSKPGRYDEIA</sequence>
<keyword evidence="1" id="KW-0812">Transmembrane</keyword>
<dbReference type="AlphaFoldDB" id="A0A5B9W8X0"/>
<keyword evidence="3" id="KW-1185">Reference proteome</keyword>
<protein>
    <recommendedName>
        <fullName evidence="4">Integral membrane protein</fullName>
    </recommendedName>
</protein>
<dbReference type="KEGG" id="agv:OJF2_53190"/>
<evidence type="ECO:0000256" key="1">
    <source>
        <dbReference type="SAM" id="Phobius"/>
    </source>
</evidence>
<gene>
    <name evidence="2" type="ORF">OJF2_53190</name>
</gene>
<evidence type="ECO:0000313" key="2">
    <source>
        <dbReference type="EMBL" id="QEH36734.1"/>
    </source>
</evidence>
<keyword evidence="1" id="KW-1133">Transmembrane helix</keyword>
<evidence type="ECO:0008006" key="4">
    <source>
        <dbReference type="Google" id="ProtNLM"/>
    </source>
</evidence>
<accession>A0A5B9W8X0</accession>
<dbReference type="PANTHER" id="PTHR40076:SF1">
    <property type="entry name" value="MEMBRANE PROTEIN"/>
    <property type="match status" value="1"/>
</dbReference>
<feature type="transmembrane region" description="Helical" evidence="1">
    <location>
        <begin position="192"/>
        <end position="219"/>
    </location>
</feature>
<dbReference type="EMBL" id="CP042997">
    <property type="protein sequence ID" value="QEH36734.1"/>
    <property type="molecule type" value="Genomic_DNA"/>
</dbReference>
<dbReference type="PANTHER" id="PTHR40076">
    <property type="entry name" value="MEMBRANE PROTEIN-RELATED"/>
    <property type="match status" value="1"/>
</dbReference>
<dbReference type="RefSeq" id="WP_148596390.1">
    <property type="nucleotide sequence ID" value="NZ_CP042997.1"/>
</dbReference>
<name>A0A5B9W8X0_9BACT</name>
<proteinExistence type="predicted"/>
<keyword evidence="1" id="KW-0472">Membrane</keyword>